<sequence>MSARCSKSRLQSRLLLVNQGDAYFGNAIECHLRAKKGEGSRPQRHQALCSYHFCRPGAFSSLAGDVFVHHHSSCHKTHTAWSRLGSVVGLRLGPIPLVMVTDAELARTVLDEPKSSAYTDLQAIYSNNKASLFTNRHDSPSTSQYYKAIRRQIAPAFNTSNLKQSFGRLAALMDSAVDYIHHKGSGQSVDIFTIAGRVTMNAISLAIFGEDLKGNEGNWEVRPEYACIFEPAMKWVLDVAAVAWIRNLTFIPAVRQKESELKQLQQEHVKMLKQLRACNPLPASLGGHLLALTDPATGQPLTDGQLEAEMATFFFAGYDTSTSAITWTLALIAAHPEVQQQVASELAALGLLATPNQPSPKPLTWQALSNLDYLRKVIKESQRLQTVAATGSMRTLSKSMRLGGYELAEGTMVHVPFYPIHHHPDAWDRPEDFLPERFDDAGADFLPLNRLAAADRPDAQPLPQSTQSRTAEDGDLHGGSLFQESSNSHSQKDTAGRPSQVRRFLPFSYGHRSCVGQNLANMTMLTFIAAICANFGLALDPQMGGLEGLKECGAVALTLQPKSAMLLQCTPRKHAAAS</sequence>
<evidence type="ECO:0000313" key="7">
    <source>
        <dbReference type="Proteomes" id="UP001438707"/>
    </source>
</evidence>
<evidence type="ECO:0008006" key="8">
    <source>
        <dbReference type="Google" id="ProtNLM"/>
    </source>
</evidence>
<keyword evidence="7" id="KW-1185">Reference proteome</keyword>
<dbReference type="InterPro" id="IPR017972">
    <property type="entry name" value="Cyt_P450_CS"/>
</dbReference>
<comment type="similarity">
    <text evidence="2 4">Belongs to the cytochrome P450 family.</text>
</comment>
<dbReference type="GO" id="GO:0016705">
    <property type="term" value="F:oxidoreductase activity, acting on paired donors, with incorporation or reduction of molecular oxygen"/>
    <property type="evidence" value="ECO:0007669"/>
    <property type="project" value="InterPro"/>
</dbReference>
<dbReference type="GO" id="GO:0005506">
    <property type="term" value="F:iron ion binding"/>
    <property type="evidence" value="ECO:0007669"/>
    <property type="project" value="InterPro"/>
</dbReference>
<evidence type="ECO:0000256" key="4">
    <source>
        <dbReference type="RuleBase" id="RU000461"/>
    </source>
</evidence>
<dbReference type="PANTHER" id="PTHR24305:SF166">
    <property type="entry name" value="CYTOCHROME P450 12A4, MITOCHONDRIAL-RELATED"/>
    <property type="match status" value="1"/>
</dbReference>
<dbReference type="AlphaFoldDB" id="A0AAW1QJH1"/>
<evidence type="ECO:0000256" key="3">
    <source>
        <dbReference type="PIRSR" id="PIRSR602401-1"/>
    </source>
</evidence>
<evidence type="ECO:0000256" key="1">
    <source>
        <dbReference type="ARBA" id="ARBA00001971"/>
    </source>
</evidence>
<feature type="binding site" description="axial binding residue" evidence="3">
    <location>
        <position position="514"/>
    </location>
    <ligand>
        <name>heme</name>
        <dbReference type="ChEBI" id="CHEBI:30413"/>
    </ligand>
    <ligandPart>
        <name>Fe</name>
        <dbReference type="ChEBI" id="CHEBI:18248"/>
    </ligandPart>
</feature>
<dbReference type="EMBL" id="JALJOS010000037">
    <property type="protein sequence ID" value="KAK9821549.1"/>
    <property type="molecule type" value="Genomic_DNA"/>
</dbReference>
<reference evidence="6 7" key="1">
    <citation type="journal article" date="2024" name="Nat. Commun.">
        <title>Phylogenomics reveals the evolutionary origins of lichenization in chlorophyte algae.</title>
        <authorList>
            <person name="Puginier C."/>
            <person name="Libourel C."/>
            <person name="Otte J."/>
            <person name="Skaloud P."/>
            <person name="Haon M."/>
            <person name="Grisel S."/>
            <person name="Petersen M."/>
            <person name="Berrin J.G."/>
            <person name="Delaux P.M."/>
            <person name="Dal Grande F."/>
            <person name="Keller J."/>
        </authorList>
    </citation>
    <scope>NUCLEOTIDE SEQUENCE [LARGE SCALE GENOMIC DNA]</scope>
    <source>
        <strain evidence="6 7">SAG 2145</strain>
    </source>
</reference>
<keyword evidence="4" id="KW-0503">Monooxygenase</keyword>
<comment type="caution">
    <text evidence="6">The sequence shown here is derived from an EMBL/GenBank/DDBJ whole genome shotgun (WGS) entry which is preliminary data.</text>
</comment>
<evidence type="ECO:0000313" key="6">
    <source>
        <dbReference type="EMBL" id="KAK9821549.1"/>
    </source>
</evidence>
<dbReference type="PROSITE" id="PS00086">
    <property type="entry name" value="CYTOCHROME_P450"/>
    <property type="match status" value="1"/>
</dbReference>
<dbReference type="InterPro" id="IPR001128">
    <property type="entry name" value="Cyt_P450"/>
</dbReference>
<proteinExistence type="inferred from homology"/>
<dbReference type="GO" id="GO:0020037">
    <property type="term" value="F:heme binding"/>
    <property type="evidence" value="ECO:0007669"/>
    <property type="project" value="InterPro"/>
</dbReference>
<dbReference type="CDD" id="cd00302">
    <property type="entry name" value="cytochrome_P450"/>
    <property type="match status" value="1"/>
</dbReference>
<dbReference type="InterPro" id="IPR050121">
    <property type="entry name" value="Cytochrome_P450_monoxygenase"/>
</dbReference>
<dbReference type="PRINTS" id="PR00385">
    <property type="entry name" value="P450"/>
</dbReference>
<dbReference type="InterPro" id="IPR002401">
    <property type="entry name" value="Cyt_P450_E_grp-I"/>
</dbReference>
<dbReference type="Pfam" id="PF00067">
    <property type="entry name" value="p450"/>
    <property type="match status" value="2"/>
</dbReference>
<feature type="region of interest" description="Disordered" evidence="5">
    <location>
        <begin position="452"/>
        <end position="498"/>
    </location>
</feature>
<keyword evidence="3 4" id="KW-0408">Iron</keyword>
<protein>
    <recommendedName>
        <fullName evidence="8">Cytochrome P450</fullName>
    </recommendedName>
</protein>
<dbReference type="Proteomes" id="UP001438707">
    <property type="component" value="Unassembled WGS sequence"/>
</dbReference>
<organism evidence="6 7">
    <name type="scientific">Apatococcus lobatus</name>
    <dbReference type="NCBI Taxonomy" id="904363"/>
    <lineage>
        <taxon>Eukaryota</taxon>
        <taxon>Viridiplantae</taxon>
        <taxon>Chlorophyta</taxon>
        <taxon>core chlorophytes</taxon>
        <taxon>Trebouxiophyceae</taxon>
        <taxon>Chlorellales</taxon>
        <taxon>Chlorellaceae</taxon>
        <taxon>Apatococcus</taxon>
    </lineage>
</organism>
<accession>A0AAW1QJH1</accession>
<dbReference type="SUPFAM" id="SSF48264">
    <property type="entry name" value="Cytochrome P450"/>
    <property type="match status" value="1"/>
</dbReference>
<evidence type="ECO:0000256" key="5">
    <source>
        <dbReference type="SAM" id="MobiDB-lite"/>
    </source>
</evidence>
<keyword evidence="4" id="KW-0560">Oxidoreductase</keyword>
<keyword evidence="3 4" id="KW-0479">Metal-binding</keyword>
<dbReference type="PANTHER" id="PTHR24305">
    <property type="entry name" value="CYTOCHROME P450"/>
    <property type="match status" value="1"/>
</dbReference>
<comment type="cofactor">
    <cofactor evidence="1 3">
        <name>heme</name>
        <dbReference type="ChEBI" id="CHEBI:30413"/>
    </cofactor>
</comment>
<evidence type="ECO:0000256" key="2">
    <source>
        <dbReference type="ARBA" id="ARBA00010617"/>
    </source>
</evidence>
<dbReference type="Gene3D" id="1.10.630.10">
    <property type="entry name" value="Cytochrome P450"/>
    <property type="match status" value="1"/>
</dbReference>
<dbReference type="InterPro" id="IPR036396">
    <property type="entry name" value="Cyt_P450_sf"/>
</dbReference>
<dbReference type="PRINTS" id="PR00463">
    <property type="entry name" value="EP450I"/>
</dbReference>
<gene>
    <name evidence="6" type="ORF">WJX74_010904</name>
</gene>
<keyword evidence="3 4" id="KW-0349">Heme</keyword>
<dbReference type="GO" id="GO:0004497">
    <property type="term" value="F:monooxygenase activity"/>
    <property type="evidence" value="ECO:0007669"/>
    <property type="project" value="UniProtKB-KW"/>
</dbReference>
<name>A0AAW1QJH1_9CHLO</name>